<organism evidence="7 8">
    <name type="scientific">Aquibacillus albus</name>
    <dbReference type="NCBI Taxonomy" id="1168171"/>
    <lineage>
        <taxon>Bacteria</taxon>
        <taxon>Bacillati</taxon>
        <taxon>Bacillota</taxon>
        <taxon>Bacilli</taxon>
        <taxon>Bacillales</taxon>
        <taxon>Bacillaceae</taxon>
        <taxon>Aquibacillus</taxon>
    </lineage>
</organism>
<feature type="binding site" evidence="6">
    <location>
        <position position="169"/>
    </location>
    <ligand>
        <name>Fe cation</name>
        <dbReference type="ChEBI" id="CHEBI:24875"/>
    </ligand>
</feature>
<evidence type="ECO:0000313" key="8">
    <source>
        <dbReference type="Proteomes" id="UP001296943"/>
    </source>
</evidence>
<feature type="binding site" evidence="6">
    <location>
        <position position="173"/>
    </location>
    <ligand>
        <name>Fe cation</name>
        <dbReference type="ChEBI" id="CHEBI:24875"/>
    </ligand>
</feature>
<evidence type="ECO:0000256" key="3">
    <source>
        <dbReference type="ARBA" id="ARBA00022801"/>
    </source>
</evidence>
<reference evidence="7 8" key="1">
    <citation type="submission" date="2021-01" db="EMBL/GenBank/DDBJ databases">
        <title>Genomic Encyclopedia of Type Strains, Phase IV (KMG-IV): sequencing the most valuable type-strain genomes for metagenomic binning, comparative biology and taxonomic classification.</title>
        <authorList>
            <person name="Goeker M."/>
        </authorList>
    </citation>
    <scope>NUCLEOTIDE SEQUENCE [LARGE SCALE GENOMIC DNA]</scope>
    <source>
        <strain evidence="7 8">DSM 23711</strain>
    </source>
</reference>
<feature type="active site" evidence="6">
    <location>
        <position position="170"/>
    </location>
</feature>
<dbReference type="Gene3D" id="3.90.45.10">
    <property type="entry name" value="Peptide deformylase"/>
    <property type="match status" value="1"/>
</dbReference>
<dbReference type="SUPFAM" id="SSF56420">
    <property type="entry name" value="Peptide deformylase"/>
    <property type="match status" value="1"/>
</dbReference>
<evidence type="ECO:0000256" key="5">
    <source>
        <dbReference type="ARBA" id="ARBA00023004"/>
    </source>
</evidence>
<comment type="function">
    <text evidence="6">Removes the formyl group from the N-terminal Met of newly synthesized proteins. Requires at least a dipeptide for an efficient rate of reaction. N-terminal L-methionine is a prerequisite for activity but the enzyme has broad specificity at other positions.</text>
</comment>
<keyword evidence="4 6" id="KW-0648">Protein biosynthesis</keyword>
<dbReference type="PANTHER" id="PTHR10458:SF8">
    <property type="entry name" value="PEPTIDE DEFORMYLASE 2"/>
    <property type="match status" value="1"/>
</dbReference>
<gene>
    <name evidence="6" type="primary">def</name>
    <name evidence="7" type="ORF">JOC48_002727</name>
</gene>
<comment type="similarity">
    <text evidence="1 6">Belongs to the polypeptide deformylase family.</text>
</comment>
<comment type="cofactor">
    <cofactor evidence="6">
        <name>Fe(2+)</name>
        <dbReference type="ChEBI" id="CHEBI:29033"/>
    </cofactor>
    <text evidence="6">Binds 1 Fe(2+) ion.</text>
</comment>
<keyword evidence="8" id="KW-1185">Reference proteome</keyword>
<proteinExistence type="inferred from homology"/>
<dbReference type="PIRSF" id="PIRSF004749">
    <property type="entry name" value="Pep_def"/>
    <property type="match status" value="1"/>
</dbReference>
<protein>
    <recommendedName>
        <fullName evidence="6">Peptide deformylase</fullName>
        <shortName evidence="6">PDF</shortName>
        <ecNumber evidence="6">3.5.1.88</ecNumber>
    </recommendedName>
    <alternativeName>
        <fullName evidence="6">Polypeptide deformylase</fullName>
    </alternativeName>
</protein>
<dbReference type="Pfam" id="PF01327">
    <property type="entry name" value="Pep_deformylase"/>
    <property type="match status" value="1"/>
</dbReference>
<evidence type="ECO:0000313" key="7">
    <source>
        <dbReference type="EMBL" id="MBM7572224.1"/>
    </source>
</evidence>
<dbReference type="InterPro" id="IPR036821">
    <property type="entry name" value="Peptide_deformylase_sf"/>
</dbReference>
<evidence type="ECO:0000256" key="1">
    <source>
        <dbReference type="ARBA" id="ARBA00010759"/>
    </source>
</evidence>
<accession>A0ABS2N266</accession>
<dbReference type="PANTHER" id="PTHR10458">
    <property type="entry name" value="PEPTIDE DEFORMYLASE"/>
    <property type="match status" value="1"/>
</dbReference>
<evidence type="ECO:0000256" key="2">
    <source>
        <dbReference type="ARBA" id="ARBA00022723"/>
    </source>
</evidence>
<dbReference type="EC" id="3.5.1.88" evidence="6"/>
<comment type="catalytic activity">
    <reaction evidence="6">
        <text>N-terminal N-formyl-L-methionyl-[peptide] + H2O = N-terminal L-methionyl-[peptide] + formate</text>
        <dbReference type="Rhea" id="RHEA:24420"/>
        <dbReference type="Rhea" id="RHEA-COMP:10639"/>
        <dbReference type="Rhea" id="RHEA-COMP:10640"/>
        <dbReference type="ChEBI" id="CHEBI:15377"/>
        <dbReference type="ChEBI" id="CHEBI:15740"/>
        <dbReference type="ChEBI" id="CHEBI:49298"/>
        <dbReference type="ChEBI" id="CHEBI:64731"/>
        <dbReference type="EC" id="3.5.1.88"/>
    </reaction>
</comment>
<dbReference type="GO" id="GO:0042586">
    <property type="term" value="F:peptide deformylase activity"/>
    <property type="evidence" value="ECO:0007669"/>
    <property type="project" value="UniProtKB-EC"/>
</dbReference>
<keyword evidence="3 6" id="KW-0378">Hydrolase</keyword>
<keyword evidence="2 6" id="KW-0479">Metal-binding</keyword>
<dbReference type="NCBIfam" id="TIGR00079">
    <property type="entry name" value="pept_deformyl"/>
    <property type="match status" value="1"/>
</dbReference>
<name>A0ABS2N266_9BACI</name>
<comment type="caution">
    <text evidence="7">The sequence shown here is derived from an EMBL/GenBank/DDBJ whole genome shotgun (WGS) entry which is preliminary data.</text>
</comment>
<sequence>MLNYYSANEANQGVKTMITMDDIVREGNPILYKIAEDVSLPPSEEDNRTLQEMLTYLKNSQDEEMSTKHNLRPGVGLAAPQIGISKRMIAVHFEDFNEKLYSYGLFNPKIVSHSVQKAYLSTGEGCLSVDREVPGYVPRYNRITVKATDLEGNELKLRLKGYAAIVFQHEIDHLNGIMFYDHINKDNPFEEPENAVAVDR</sequence>
<dbReference type="EMBL" id="JAFBDR010000015">
    <property type="protein sequence ID" value="MBM7572224.1"/>
    <property type="molecule type" value="Genomic_DNA"/>
</dbReference>
<dbReference type="InterPro" id="IPR023635">
    <property type="entry name" value="Peptide_deformylase"/>
</dbReference>
<evidence type="ECO:0000256" key="4">
    <source>
        <dbReference type="ARBA" id="ARBA00022917"/>
    </source>
</evidence>
<feature type="binding site" evidence="6">
    <location>
        <position position="126"/>
    </location>
    <ligand>
        <name>Fe cation</name>
        <dbReference type="ChEBI" id="CHEBI:24875"/>
    </ligand>
</feature>
<dbReference type="PRINTS" id="PR01576">
    <property type="entry name" value="PDEFORMYLASE"/>
</dbReference>
<dbReference type="Proteomes" id="UP001296943">
    <property type="component" value="Unassembled WGS sequence"/>
</dbReference>
<evidence type="ECO:0000256" key="6">
    <source>
        <dbReference type="HAMAP-Rule" id="MF_00163"/>
    </source>
</evidence>
<dbReference type="HAMAP" id="MF_00163">
    <property type="entry name" value="Pep_deformylase"/>
    <property type="match status" value="1"/>
</dbReference>
<keyword evidence="5 6" id="KW-0408">Iron</keyword>
<dbReference type="CDD" id="cd00487">
    <property type="entry name" value="Pep_deformylase"/>
    <property type="match status" value="1"/>
</dbReference>